<dbReference type="GO" id="GO:0042910">
    <property type="term" value="F:xenobiotic transmembrane transporter activity"/>
    <property type="evidence" value="ECO:0007669"/>
    <property type="project" value="TreeGrafter"/>
</dbReference>
<dbReference type="InterPro" id="IPR001036">
    <property type="entry name" value="Acrflvin-R"/>
</dbReference>
<dbReference type="AlphaFoldDB" id="A0A5M6D6A3"/>
<evidence type="ECO:0000256" key="1">
    <source>
        <dbReference type="ARBA" id="ARBA00004429"/>
    </source>
</evidence>
<keyword evidence="11" id="KW-1185">Reference proteome</keyword>
<dbReference type="NCBIfam" id="TIGR00915">
    <property type="entry name" value="2A0602"/>
    <property type="match status" value="1"/>
</dbReference>
<organism evidence="10 11">
    <name type="scientific">Roseiconus nitratireducens</name>
    <dbReference type="NCBI Taxonomy" id="2605748"/>
    <lineage>
        <taxon>Bacteria</taxon>
        <taxon>Pseudomonadati</taxon>
        <taxon>Planctomycetota</taxon>
        <taxon>Planctomycetia</taxon>
        <taxon>Pirellulales</taxon>
        <taxon>Pirellulaceae</taxon>
        <taxon>Roseiconus</taxon>
    </lineage>
</organism>
<dbReference type="NCBIfam" id="NF000282">
    <property type="entry name" value="RND_permease_1"/>
    <property type="match status" value="1"/>
</dbReference>
<evidence type="ECO:0000256" key="2">
    <source>
        <dbReference type="ARBA" id="ARBA00010942"/>
    </source>
</evidence>
<feature type="transmembrane region" description="Helical" evidence="9">
    <location>
        <begin position="467"/>
        <end position="487"/>
    </location>
</feature>
<keyword evidence="5" id="KW-0997">Cell inner membrane</keyword>
<dbReference type="Gene3D" id="3.30.70.1430">
    <property type="entry name" value="Multidrug efflux transporter AcrB pore domain"/>
    <property type="match status" value="2"/>
</dbReference>
<feature type="transmembrane region" description="Helical" evidence="9">
    <location>
        <begin position="367"/>
        <end position="388"/>
    </location>
</feature>
<dbReference type="GO" id="GO:0009636">
    <property type="term" value="P:response to toxic substance"/>
    <property type="evidence" value="ECO:0007669"/>
    <property type="project" value="UniProtKB-ARBA"/>
</dbReference>
<keyword evidence="6 9" id="KW-0812">Transmembrane</keyword>
<keyword evidence="4" id="KW-1003">Cell membrane</keyword>
<feature type="transmembrane region" description="Helical" evidence="9">
    <location>
        <begin position="395"/>
        <end position="415"/>
    </location>
</feature>
<evidence type="ECO:0000256" key="5">
    <source>
        <dbReference type="ARBA" id="ARBA00022519"/>
    </source>
</evidence>
<dbReference type="Gene3D" id="3.30.70.1440">
    <property type="entry name" value="Multidrug efflux transporter AcrB pore domain"/>
    <property type="match status" value="1"/>
</dbReference>
<feature type="transmembrane region" description="Helical" evidence="9">
    <location>
        <begin position="342"/>
        <end position="361"/>
    </location>
</feature>
<dbReference type="Gene3D" id="3.30.70.1320">
    <property type="entry name" value="Multidrug efflux transporter AcrB pore domain like"/>
    <property type="match status" value="1"/>
</dbReference>
<protein>
    <submittedName>
        <fullName evidence="10">Multidrug efflux RND transporter permease subunit</fullName>
    </submittedName>
</protein>
<sequence length="1046" mass="113686">MISNFFINRPVAANVIAFLTVILGIVGLLFLPVERYPEITPPTIQVTATYPGANAQVMTDTVAAPLEQQINGVEHMLYMTSTSSSNGSYSLTITFEVGTDLEEAQILVQNRVALAEPFLPAEVRQQGVTVKKRSTNILLVVSLTSPDKTFDSLYLSNYANLRLRDELSRIDGVGEVTISGIGAYSMRIWADPTKMDARGLTFQDVVAQLRNQNVQVAAGQIAQPPLESPQAFQYTMTAMGRLSEPEQFENIVVKVDDDGSLTYLRDIARVELGAQTYDTFAQKGGEDSASILIYQLPGANALDVADRVKARVAELGTSFPVGIEYDVPFDTTIFVSSAIHEVYKTLFEAGVLVLIVILVFLQDWRAVLIPATTVPVTIIGAFAIMPLLGFSINLLTLFGLVLAIGIVVDDAIVIVENAAHHIERGMEPKAATVKAMSEVTGPVIGITAVLMAVFIPTTFLPGITGQLYRQFALTIAATAFLSAVNALTLKPAQCAVWLQRPKEKRFFLSRWFNTAFGWVESAYVWCVGGLLRVWPLVLLAFLLTVGGTAYWYRSVPTGFLPTEDQGYLITAVQLPDAASQDRTKEVINQINGILSDMPGVKTWFTLGGTSLLEGSQSSNAATIFIGLEDWEDRTAPDLQQEPLIGQLMGRFGAIKDAFILVIPPPAIQGLGTSGGFEMQVEDRGGAGLEELQKAVNELIARAAASPELQRVNSTFRAGVPQLYADIDRQQVMSTEVPLNDVFMTLQTALGSVYVNDFNKFGRTYRVSLQAESSFRDSVDDVRRLNVRNADGEMVSLGSLMSIEQSFGPEIIRRFNLYPSANVTGSAAPGQSSGEALKVMDRLAGEVFPDTIGYDWSGISYQEAKAQGEEIYIFGLAVLLVYLVLAFLYESWVLPLAVILVVPLGLLGTVAAISWMGMDNNTYVQIGVVLIIALASKNAILIVEFARDLRLQGKPIREAALEASRMRFRPILMTSFAFIFGVLPLVFAQGAAAASRRSLGTAVCGGMVTSTILAIFFTPVFYVVFQWLSERRGKPAAATDSAEVSEA</sequence>
<dbReference type="Proteomes" id="UP000324479">
    <property type="component" value="Unassembled WGS sequence"/>
</dbReference>
<keyword evidence="8 9" id="KW-0472">Membrane</keyword>
<evidence type="ECO:0000313" key="10">
    <source>
        <dbReference type="EMBL" id="KAA5543048.1"/>
    </source>
</evidence>
<dbReference type="SUPFAM" id="SSF82866">
    <property type="entry name" value="Multidrug efflux transporter AcrB transmembrane domain"/>
    <property type="match status" value="2"/>
</dbReference>
<feature type="transmembrane region" description="Helical" evidence="9">
    <location>
        <begin position="870"/>
        <end position="888"/>
    </location>
</feature>
<comment type="caution">
    <text evidence="10">The sequence shown here is derived from an EMBL/GenBank/DDBJ whole genome shotgun (WGS) entry which is preliminary data.</text>
</comment>
<feature type="transmembrane region" description="Helical" evidence="9">
    <location>
        <begin position="12"/>
        <end position="31"/>
    </location>
</feature>
<dbReference type="PRINTS" id="PR00702">
    <property type="entry name" value="ACRIFLAVINRP"/>
</dbReference>
<dbReference type="FunFam" id="1.20.1640.10:FF:000001">
    <property type="entry name" value="Efflux pump membrane transporter"/>
    <property type="match status" value="1"/>
</dbReference>
<feature type="transmembrane region" description="Helical" evidence="9">
    <location>
        <begin position="533"/>
        <end position="552"/>
    </location>
</feature>
<dbReference type="SUPFAM" id="SSF82693">
    <property type="entry name" value="Multidrug efflux transporter AcrB pore domain, PN1, PN2, PC1 and PC2 subdomains"/>
    <property type="match status" value="4"/>
</dbReference>
<keyword evidence="3" id="KW-0813">Transport</keyword>
<feature type="transmembrane region" description="Helical" evidence="9">
    <location>
        <begin position="922"/>
        <end position="945"/>
    </location>
</feature>
<dbReference type="Gene3D" id="3.30.2090.10">
    <property type="entry name" value="Multidrug efflux transporter AcrB TolC docking domain, DN and DC subdomains"/>
    <property type="match status" value="2"/>
</dbReference>
<dbReference type="Pfam" id="PF00873">
    <property type="entry name" value="ACR_tran"/>
    <property type="match status" value="1"/>
</dbReference>
<feature type="transmembrane region" description="Helical" evidence="9">
    <location>
        <begin position="435"/>
        <end position="455"/>
    </location>
</feature>
<dbReference type="GO" id="GO:0015562">
    <property type="term" value="F:efflux transmembrane transporter activity"/>
    <property type="evidence" value="ECO:0007669"/>
    <property type="project" value="InterPro"/>
</dbReference>
<feature type="transmembrane region" description="Helical" evidence="9">
    <location>
        <begin position="966"/>
        <end position="986"/>
    </location>
</feature>
<comment type="similarity">
    <text evidence="2">Belongs to the resistance-nodulation-cell division (RND) (TC 2.A.6) family.</text>
</comment>
<accession>A0A5M6D6A3</accession>
<evidence type="ECO:0000256" key="3">
    <source>
        <dbReference type="ARBA" id="ARBA00022448"/>
    </source>
</evidence>
<feature type="transmembrane region" description="Helical" evidence="9">
    <location>
        <begin position="895"/>
        <end position="916"/>
    </location>
</feature>
<name>A0A5M6D6A3_9BACT</name>
<evidence type="ECO:0000256" key="7">
    <source>
        <dbReference type="ARBA" id="ARBA00022989"/>
    </source>
</evidence>
<dbReference type="SUPFAM" id="SSF82714">
    <property type="entry name" value="Multidrug efflux transporter AcrB TolC docking domain, DN and DC subdomains"/>
    <property type="match status" value="2"/>
</dbReference>
<feature type="transmembrane region" description="Helical" evidence="9">
    <location>
        <begin position="998"/>
        <end position="1024"/>
    </location>
</feature>
<dbReference type="Gene3D" id="1.20.1640.10">
    <property type="entry name" value="Multidrug efflux transporter AcrB transmembrane domain"/>
    <property type="match status" value="2"/>
</dbReference>
<reference evidence="10 11" key="1">
    <citation type="submission" date="2019-08" db="EMBL/GenBank/DDBJ databases">
        <authorList>
            <person name="Dhanesh K."/>
            <person name="Kumar G."/>
            <person name="Sasikala C."/>
            <person name="Venkata Ramana C."/>
        </authorList>
    </citation>
    <scope>NUCLEOTIDE SEQUENCE [LARGE SCALE GENOMIC DNA]</scope>
    <source>
        <strain evidence="10 11">JC645</strain>
    </source>
</reference>
<dbReference type="PANTHER" id="PTHR32063:SF11">
    <property type="entry name" value="CATION OR DRUG EFFLUX SYSTEM PROTEIN"/>
    <property type="match status" value="1"/>
</dbReference>
<dbReference type="PANTHER" id="PTHR32063">
    <property type="match status" value="1"/>
</dbReference>
<evidence type="ECO:0000256" key="4">
    <source>
        <dbReference type="ARBA" id="ARBA00022475"/>
    </source>
</evidence>
<evidence type="ECO:0000313" key="11">
    <source>
        <dbReference type="Proteomes" id="UP000324479"/>
    </source>
</evidence>
<dbReference type="GO" id="GO:0005886">
    <property type="term" value="C:plasma membrane"/>
    <property type="evidence" value="ECO:0007669"/>
    <property type="project" value="UniProtKB-SubCell"/>
</dbReference>
<keyword evidence="7 9" id="KW-1133">Transmembrane helix</keyword>
<evidence type="ECO:0000256" key="9">
    <source>
        <dbReference type="SAM" id="Phobius"/>
    </source>
</evidence>
<gene>
    <name evidence="10" type="ORF">FYK55_12190</name>
</gene>
<evidence type="ECO:0000256" key="6">
    <source>
        <dbReference type="ARBA" id="ARBA00022692"/>
    </source>
</evidence>
<dbReference type="InterPro" id="IPR004764">
    <property type="entry name" value="MdtF-like"/>
</dbReference>
<dbReference type="EMBL" id="VWOX01000006">
    <property type="protein sequence ID" value="KAA5543048.1"/>
    <property type="molecule type" value="Genomic_DNA"/>
</dbReference>
<comment type="subcellular location">
    <subcellularLocation>
        <location evidence="1">Cell inner membrane</location>
        <topology evidence="1">Multi-pass membrane protein</topology>
    </subcellularLocation>
</comment>
<dbReference type="InterPro" id="IPR027463">
    <property type="entry name" value="AcrB_DN_DC_subdom"/>
</dbReference>
<dbReference type="FunFam" id="3.30.70.1430:FF:000001">
    <property type="entry name" value="Efflux pump membrane transporter"/>
    <property type="match status" value="1"/>
</dbReference>
<evidence type="ECO:0000256" key="8">
    <source>
        <dbReference type="ARBA" id="ARBA00023136"/>
    </source>
</evidence>
<dbReference type="RefSeq" id="WP_150076710.1">
    <property type="nucleotide sequence ID" value="NZ_VWOX01000006.1"/>
</dbReference>
<proteinExistence type="inferred from homology"/>